<dbReference type="Proteomes" id="UP001596163">
    <property type="component" value="Unassembled WGS sequence"/>
</dbReference>
<reference evidence="2" key="1">
    <citation type="journal article" date="2019" name="Int. J. Syst. Evol. Microbiol.">
        <title>The Global Catalogue of Microorganisms (GCM) 10K type strain sequencing project: providing services to taxonomists for standard genome sequencing and annotation.</title>
        <authorList>
            <consortium name="The Broad Institute Genomics Platform"/>
            <consortium name="The Broad Institute Genome Sequencing Center for Infectious Disease"/>
            <person name="Wu L."/>
            <person name="Ma J."/>
        </authorList>
    </citation>
    <scope>NUCLEOTIDE SEQUENCE [LARGE SCALE GENOMIC DNA]</scope>
    <source>
        <strain evidence="2">CGMCC 1.7030</strain>
    </source>
</reference>
<evidence type="ECO:0000313" key="1">
    <source>
        <dbReference type="EMBL" id="MFC5193691.1"/>
    </source>
</evidence>
<organism evidence="1 2">
    <name type="scientific">Algoriphagus aquatilis</name>
    <dbReference type="NCBI Taxonomy" id="490186"/>
    <lineage>
        <taxon>Bacteria</taxon>
        <taxon>Pseudomonadati</taxon>
        <taxon>Bacteroidota</taxon>
        <taxon>Cytophagia</taxon>
        <taxon>Cytophagales</taxon>
        <taxon>Cyclobacteriaceae</taxon>
        <taxon>Algoriphagus</taxon>
    </lineage>
</organism>
<evidence type="ECO:0000313" key="2">
    <source>
        <dbReference type="Proteomes" id="UP001596163"/>
    </source>
</evidence>
<accession>A0ABW0C1V4</accession>
<keyword evidence="2" id="KW-1185">Reference proteome</keyword>
<dbReference type="RefSeq" id="WP_377917867.1">
    <property type="nucleotide sequence ID" value="NZ_JBHSKS010000031.1"/>
</dbReference>
<comment type="caution">
    <text evidence="1">The sequence shown here is derived from an EMBL/GenBank/DDBJ whole genome shotgun (WGS) entry which is preliminary data.</text>
</comment>
<gene>
    <name evidence="1" type="ORF">ACFPIK_18130</name>
</gene>
<dbReference type="EMBL" id="JBHSKS010000031">
    <property type="protein sequence ID" value="MFC5193691.1"/>
    <property type="molecule type" value="Genomic_DNA"/>
</dbReference>
<protein>
    <recommendedName>
        <fullName evidence="3">AbrB/MazE/SpoVT family DNA-binding domain-containing protein</fullName>
    </recommendedName>
</protein>
<name>A0ABW0C1V4_9BACT</name>
<proteinExistence type="predicted"/>
<evidence type="ECO:0008006" key="3">
    <source>
        <dbReference type="Google" id="ProtNLM"/>
    </source>
</evidence>
<sequence>MGYPTKVQLIKRAKSEQWYVNFPAAVAQAIEFQQGEVVEWIIDDHQRLVLQRSVQSVSDLKKKLPKKT</sequence>